<organism evidence="11 12">
    <name type="scientific">Haemaphysalis longicornis</name>
    <name type="common">Bush tick</name>
    <dbReference type="NCBI Taxonomy" id="44386"/>
    <lineage>
        <taxon>Eukaryota</taxon>
        <taxon>Metazoa</taxon>
        <taxon>Ecdysozoa</taxon>
        <taxon>Arthropoda</taxon>
        <taxon>Chelicerata</taxon>
        <taxon>Arachnida</taxon>
        <taxon>Acari</taxon>
        <taxon>Parasitiformes</taxon>
        <taxon>Ixodida</taxon>
        <taxon>Ixodoidea</taxon>
        <taxon>Ixodidae</taxon>
        <taxon>Haemaphysalinae</taxon>
        <taxon>Haemaphysalis</taxon>
    </lineage>
</organism>
<evidence type="ECO:0000256" key="9">
    <source>
        <dbReference type="SAM" id="MobiDB-lite"/>
    </source>
</evidence>
<evidence type="ECO:0000256" key="10">
    <source>
        <dbReference type="SAM" id="SignalP"/>
    </source>
</evidence>
<evidence type="ECO:0000256" key="6">
    <source>
        <dbReference type="ARBA" id="ARBA00023004"/>
    </source>
</evidence>
<feature type="chain" id="PRO_5039922033" description="Cytochrome P450" evidence="10">
    <location>
        <begin position="20"/>
        <end position="220"/>
    </location>
</feature>
<dbReference type="Gene3D" id="1.10.630.10">
    <property type="entry name" value="Cytochrome P450"/>
    <property type="match status" value="1"/>
</dbReference>
<dbReference type="PANTHER" id="PTHR24291">
    <property type="entry name" value="CYTOCHROME P450 FAMILY 4"/>
    <property type="match status" value="1"/>
</dbReference>
<evidence type="ECO:0000256" key="7">
    <source>
        <dbReference type="ARBA" id="ARBA00023033"/>
    </source>
</evidence>
<keyword evidence="10" id="KW-0732">Signal</keyword>
<evidence type="ECO:0000256" key="1">
    <source>
        <dbReference type="ARBA" id="ARBA00001971"/>
    </source>
</evidence>
<dbReference type="GO" id="GO:0016705">
    <property type="term" value="F:oxidoreductase activity, acting on paired donors, with incorporation or reduction of molecular oxygen"/>
    <property type="evidence" value="ECO:0007669"/>
    <property type="project" value="InterPro"/>
</dbReference>
<feature type="compositionally biased region" description="Low complexity" evidence="9">
    <location>
        <begin position="67"/>
        <end position="78"/>
    </location>
</feature>
<feature type="region of interest" description="Disordered" evidence="9">
    <location>
        <begin position="43"/>
        <end position="78"/>
    </location>
</feature>
<keyword evidence="4" id="KW-0349">Heme</keyword>
<dbReference type="SUPFAM" id="SSF48264">
    <property type="entry name" value="Cytochrome P450"/>
    <property type="match status" value="1"/>
</dbReference>
<accession>A0A9J6FC74</accession>
<evidence type="ECO:0008006" key="13">
    <source>
        <dbReference type="Google" id="ProtNLM"/>
    </source>
</evidence>
<evidence type="ECO:0000256" key="2">
    <source>
        <dbReference type="ARBA" id="ARBA00004586"/>
    </source>
</evidence>
<keyword evidence="4" id="KW-0479">Metal-binding</keyword>
<dbReference type="EMBL" id="JABSTR010000001">
    <property type="protein sequence ID" value="KAH9360618.1"/>
    <property type="molecule type" value="Genomic_DNA"/>
</dbReference>
<protein>
    <recommendedName>
        <fullName evidence="13">Cytochrome P450</fullName>
    </recommendedName>
</protein>
<sequence>MKRALQSWMWLDFVYAVTARGTKFAKVTRRMHRFTTKVVVERQQADAARRGPAHTEESERDSSDLGDPAAEEMAAPDATENKRPAFLDLLSDYCRQGIFTVEDGQDTSAQTLTWTLFALAIHPDIQRNVHGELDKVFKPDSGNSVTKRDVANLPYLDRVLKASTQFQKAARATCSCTAYTGTRPITGTPRSSIRIASCVGRAAAATRSPTCPFRLALGIA</sequence>
<keyword evidence="7" id="KW-0503">Monooxygenase</keyword>
<keyword evidence="6" id="KW-0408">Iron</keyword>
<keyword evidence="5" id="KW-0256">Endoplasmic reticulum</keyword>
<comment type="caution">
    <text evidence="11">The sequence shown here is derived from an EMBL/GenBank/DDBJ whole genome shotgun (WGS) entry which is preliminary data.</text>
</comment>
<keyword evidence="12" id="KW-1185">Reference proteome</keyword>
<reference evidence="11 12" key="1">
    <citation type="journal article" date="2020" name="Cell">
        <title>Large-Scale Comparative Analyses of Tick Genomes Elucidate Their Genetic Diversity and Vector Capacities.</title>
        <authorList>
            <consortium name="Tick Genome and Microbiome Consortium (TIGMIC)"/>
            <person name="Jia N."/>
            <person name="Wang J."/>
            <person name="Shi W."/>
            <person name="Du L."/>
            <person name="Sun Y."/>
            <person name="Zhan W."/>
            <person name="Jiang J.F."/>
            <person name="Wang Q."/>
            <person name="Zhang B."/>
            <person name="Ji P."/>
            <person name="Bell-Sakyi L."/>
            <person name="Cui X.M."/>
            <person name="Yuan T.T."/>
            <person name="Jiang B.G."/>
            <person name="Yang W.F."/>
            <person name="Lam T.T."/>
            <person name="Chang Q.C."/>
            <person name="Ding S.J."/>
            <person name="Wang X.J."/>
            <person name="Zhu J.G."/>
            <person name="Ruan X.D."/>
            <person name="Zhao L."/>
            <person name="Wei J.T."/>
            <person name="Ye R.Z."/>
            <person name="Que T.C."/>
            <person name="Du C.H."/>
            <person name="Zhou Y.H."/>
            <person name="Cheng J.X."/>
            <person name="Dai P.F."/>
            <person name="Guo W.B."/>
            <person name="Han X.H."/>
            <person name="Huang E.J."/>
            <person name="Li L.F."/>
            <person name="Wei W."/>
            <person name="Gao Y.C."/>
            <person name="Liu J.Z."/>
            <person name="Shao H.Z."/>
            <person name="Wang X."/>
            <person name="Wang C.C."/>
            <person name="Yang T.C."/>
            <person name="Huo Q.B."/>
            <person name="Li W."/>
            <person name="Chen H.Y."/>
            <person name="Chen S.E."/>
            <person name="Zhou L.G."/>
            <person name="Ni X.B."/>
            <person name="Tian J.H."/>
            <person name="Sheng Y."/>
            <person name="Liu T."/>
            <person name="Pan Y.S."/>
            <person name="Xia L.Y."/>
            <person name="Li J."/>
            <person name="Zhao F."/>
            <person name="Cao W.C."/>
        </authorList>
    </citation>
    <scope>NUCLEOTIDE SEQUENCE [LARGE SCALE GENOMIC DNA]</scope>
    <source>
        <strain evidence="11">HaeL-2018</strain>
    </source>
</reference>
<dbReference type="InterPro" id="IPR036396">
    <property type="entry name" value="Cyt_P450_sf"/>
</dbReference>
<dbReference type="GO" id="GO:0005506">
    <property type="term" value="F:iron ion binding"/>
    <property type="evidence" value="ECO:0007669"/>
    <property type="project" value="InterPro"/>
</dbReference>
<dbReference type="OrthoDB" id="1372046at2759"/>
<keyword evidence="7" id="KW-0560">Oxidoreductase</keyword>
<comment type="cofactor">
    <cofactor evidence="1">
        <name>heme</name>
        <dbReference type="ChEBI" id="CHEBI:30413"/>
    </cofactor>
</comment>
<feature type="compositionally biased region" description="Basic and acidic residues" evidence="9">
    <location>
        <begin position="43"/>
        <end position="63"/>
    </location>
</feature>
<comment type="similarity">
    <text evidence="3">Belongs to the cytochrome P450 family.</text>
</comment>
<dbReference type="PANTHER" id="PTHR24291:SF189">
    <property type="entry name" value="CYTOCHROME P450 4C3-RELATED"/>
    <property type="match status" value="1"/>
</dbReference>
<dbReference type="Proteomes" id="UP000821853">
    <property type="component" value="Chromosome 1"/>
</dbReference>
<dbReference type="AlphaFoldDB" id="A0A9J6FC74"/>
<proteinExistence type="inferred from homology"/>
<dbReference type="GO" id="GO:0004497">
    <property type="term" value="F:monooxygenase activity"/>
    <property type="evidence" value="ECO:0007669"/>
    <property type="project" value="UniProtKB-KW"/>
</dbReference>
<name>A0A9J6FC74_HAELO</name>
<evidence type="ECO:0000256" key="3">
    <source>
        <dbReference type="ARBA" id="ARBA00010617"/>
    </source>
</evidence>
<dbReference type="Pfam" id="PF00067">
    <property type="entry name" value="p450"/>
    <property type="match status" value="1"/>
</dbReference>
<dbReference type="GO" id="GO:0005789">
    <property type="term" value="C:endoplasmic reticulum membrane"/>
    <property type="evidence" value="ECO:0007669"/>
    <property type="project" value="UniProtKB-SubCell"/>
</dbReference>
<feature type="signal peptide" evidence="10">
    <location>
        <begin position="1"/>
        <end position="19"/>
    </location>
</feature>
<comment type="subcellular location">
    <subcellularLocation>
        <location evidence="2">Endoplasmic reticulum membrane</location>
    </subcellularLocation>
</comment>
<dbReference type="GO" id="GO:0020037">
    <property type="term" value="F:heme binding"/>
    <property type="evidence" value="ECO:0007669"/>
    <property type="project" value="InterPro"/>
</dbReference>
<evidence type="ECO:0000313" key="12">
    <source>
        <dbReference type="Proteomes" id="UP000821853"/>
    </source>
</evidence>
<gene>
    <name evidence="11" type="ORF">HPB48_007561</name>
</gene>
<evidence type="ECO:0000313" key="11">
    <source>
        <dbReference type="EMBL" id="KAH9360618.1"/>
    </source>
</evidence>
<evidence type="ECO:0000256" key="4">
    <source>
        <dbReference type="ARBA" id="ARBA00022617"/>
    </source>
</evidence>
<evidence type="ECO:0000256" key="8">
    <source>
        <dbReference type="ARBA" id="ARBA00023136"/>
    </source>
</evidence>
<keyword evidence="8" id="KW-0472">Membrane</keyword>
<dbReference type="InterPro" id="IPR050196">
    <property type="entry name" value="Cytochrome_P450_Monoox"/>
</dbReference>
<dbReference type="InterPro" id="IPR001128">
    <property type="entry name" value="Cyt_P450"/>
</dbReference>
<dbReference type="VEuPathDB" id="VectorBase:HLOH_058668"/>
<evidence type="ECO:0000256" key="5">
    <source>
        <dbReference type="ARBA" id="ARBA00022824"/>
    </source>
</evidence>